<keyword evidence="3" id="KW-0479">Metal-binding</keyword>
<protein>
    <submittedName>
        <fullName evidence="9">Sulfite reductase (Ferredoxin)</fullName>
    </submittedName>
</protein>
<dbReference type="PANTHER" id="PTHR32439:SF9">
    <property type="entry name" value="BLR3264 PROTEIN"/>
    <property type="match status" value="1"/>
</dbReference>
<evidence type="ECO:0000256" key="1">
    <source>
        <dbReference type="ARBA" id="ARBA00022485"/>
    </source>
</evidence>
<dbReference type="SUPFAM" id="SSF56014">
    <property type="entry name" value="Nitrite and sulphite reductase 4Fe-4S domain-like"/>
    <property type="match status" value="2"/>
</dbReference>
<dbReference type="OrthoDB" id="9803707at2"/>
<keyword evidence="1" id="KW-0004">4Fe-4S</keyword>
<dbReference type="GO" id="GO:0046872">
    <property type="term" value="F:metal ion binding"/>
    <property type="evidence" value="ECO:0007669"/>
    <property type="project" value="UniProtKB-KW"/>
</dbReference>
<dbReference type="InterPro" id="IPR051329">
    <property type="entry name" value="NIR_SIR_4Fe-4S"/>
</dbReference>
<dbReference type="SUPFAM" id="SSF55124">
    <property type="entry name" value="Nitrite/Sulfite reductase N-terminal domain-like"/>
    <property type="match status" value="2"/>
</dbReference>
<evidence type="ECO:0000259" key="8">
    <source>
        <dbReference type="Pfam" id="PF03460"/>
    </source>
</evidence>
<keyword evidence="2" id="KW-0349">Heme</keyword>
<dbReference type="Pfam" id="PF01077">
    <property type="entry name" value="NIR_SIR"/>
    <property type="match status" value="2"/>
</dbReference>
<dbReference type="STRING" id="1028.SAMN05661096_04011"/>
<dbReference type="GO" id="GO:0016491">
    <property type="term" value="F:oxidoreductase activity"/>
    <property type="evidence" value="ECO:0007669"/>
    <property type="project" value="UniProtKB-KW"/>
</dbReference>
<proteinExistence type="predicted"/>
<dbReference type="PANTHER" id="PTHR32439">
    <property type="entry name" value="FERREDOXIN--NITRITE REDUCTASE, CHLOROPLASTIC"/>
    <property type="match status" value="1"/>
</dbReference>
<dbReference type="GO" id="GO:0051539">
    <property type="term" value="F:4 iron, 4 sulfur cluster binding"/>
    <property type="evidence" value="ECO:0007669"/>
    <property type="project" value="UniProtKB-KW"/>
</dbReference>
<dbReference type="Gene3D" id="3.90.480.10">
    <property type="entry name" value="Sulfite Reductase Hemoprotein,Domain 2"/>
    <property type="match status" value="1"/>
</dbReference>
<name>A0A1X7LG03_9BACT</name>
<feature type="domain" description="Nitrite/sulphite reductase 4Fe-4S" evidence="7">
    <location>
        <begin position="401"/>
        <end position="518"/>
    </location>
</feature>
<dbReference type="Gene3D" id="3.30.413.10">
    <property type="entry name" value="Sulfite Reductase Hemoprotein, domain 1"/>
    <property type="match status" value="2"/>
</dbReference>
<dbReference type="RefSeq" id="WP_085519127.1">
    <property type="nucleotide sequence ID" value="NZ_FXAW01000012.1"/>
</dbReference>
<dbReference type="Pfam" id="PF03460">
    <property type="entry name" value="NIR_SIR_ferr"/>
    <property type="match status" value="2"/>
</dbReference>
<evidence type="ECO:0000256" key="3">
    <source>
        <dbReference type="ARBA" id="ARBA00022723"/>
    </source>
</evidence>
<dbReference type="GO" id="GO:0020037">
    <property type="term" value="F:heme binding"/>
    <property type="evidence" value="ECO:0007669"/>
    <property type="project" value="InterPro"/>
</dbReference>
<dbReference type="AlphaFoldDB" id="A0A1X7LG03"/>
<evidence type="ECO:0000259" key="7">
    <source>
        <dbReference type="Pfam" id="PF01077"/>
    </source>
</evidence>
<keyword evidence="10" id="KW-1185">Reference proteome</keyword>
<dbReference type="InterPro" id="IPR005117">
    <property type="entry name" value="NiRdtase/SiRdtase_haem-b_fer"/>
</dbReference>
<evidence type="ECO:0000256" key="2">
    <source>
        <dbReference type="ARBA" id="ARBA00022617"/>
    </source>
</evidence>
<keyword evidence="6" id="KW-0411">Iron-sulfur</keyword>
<dbReference type="Proteomes" id="UP000193804">
    <property type="component" value="Unassembled WGS sequence"/>
</dbReference>
<dbReference type="InterPro" id="IPR006067">
    <property type="entry name" value="NO2/SO3_Rdtase_4Fe4S_dom"/>
</dbReference>
<dbReference type="Gene3D" id="1.20.120.330">
    <property type="entry name" value="Nucleotidyltransferases domain 2"/>
    <property type="match status" value="1"/>
</dbReference>
<evidence type="ECO:0000256" key="5">
    <source>
        <dbReference type="ARBA" id="ARBA00023004"/>
    </source>
</evidence>
<evidence type="ECO:0000256" key="4">
    <source>
        <dbReference type="ARBA" id="ARBA00023002"/>
    </source>
</evidence>
<accession>A0A1X7LG03</accession>
<evidence type="ECO:0000313" key="10">
    <source>
        <dbReference type="Proteomes" id="UP000193804"/>
    </source>
</evidence>
<keyword evidence="5" id="KW-0408">Iron</keyword>
<dbReference type="InterPro" id="IPR006066">
    <property type="entry name" value="NO2/SO3_Rdtase_FeS/sirohaem_BS"/>
</dbReference>
<gene>
    <name evidence="9" type="ORF">SAMN05661096_04011</name>
</gene>
<dbReference type="PRINTS" id="PR00397">
    <property type="entry name" value="SIROHAEM"/>
</dbReference>
<feature type="domain" description="Nitrite/Sulfite reductase ferredoxin-like" evidence="8">
    <location>
        <begin position="323"/>
        <end position="388"/>
    </location>
</feature>
<dbReference type="InterPro" id="IPR045854">
    <property type="entry name" value="NO2/SO3_Rdtase_4Fe4S_sf"/>
</dbReference>
<keyword evidence="4" id="KW-0560">Oxidoreductase</keyword>
<evidence type="ECO:0000313" key="9">
    <source>
        <dbReference type="EMBL" id="SMG52798.1"/>
    </source>
</evidence>
<evidence type="ECO:0000256" key="6">
    <source>
        <dbReference type="ARBA" id="ARBA00023014"/>
    </source>
</evidence>
<dbReference type="InterPro" id="IPR036136">
    <property type="entry name" value="Nit/Sulf_reduc_fer-like_dom_sf"/>
</dbReference>
<feature type="domain" description="Nitrite/sulphite reductase 4Fe-4S" evidence="7">
    <location>
        <begin position="123"/>
        <end position="278"/>
    </location>
</feature>
<dbReference type="EMBL" id="FXAW01000012">
    <property type="protein sequence ID" value="SMG52798.1"/>
    <property type="molecule type" value="Genomic_DNA"/>
</dbReference>
<sequence length="708" mass="79908">MTTLSENLAVPKLAKKDIAELQNKIELFRSGQIDEEKFKAYRLTRGVYGQRQQGVQMFRLKIPAGRITTEQLRVVADLSDQYATGNLHLTTRQNIQFHYVKLDDSPAIWTALEASGLTAREACGNTVRNITASHKAGIDPHEPFDVTPYLDAVFRFFLRNPICQEMGRKIKIAFSSSEKDTAFAFIHDFGFIPVLRKNGKEEEKGFRVLVGGGLGAQTILAQEFFEFLPENRLITFLEAALRVFDRFGEREKRMKARLKFLIKKIGLDEFRRLVGEEEKVLHPKPLDLKPSKVEEAKPQKIYSSYDVQDQWAYQQWLDSNVFEQKQQGYYGVLVKAPLGDIDHVKAKKLADLIDEFVGGDLVISVYQGLVIRFVRKNALPVLFEKLGELGLNQSGAESFADITACPGTDTCNLGVTNSTALADILEKFLLQEFSHLAHSKLINTKISGCMNACGQHMIAGIGLHGSSIKNKGKVVPAMQVVLGGGLRSDGTGLAAEKVIKLPTKRIPEAFRVLLNDYEANANGAFYPDYFRTKEKKYFYDLLKHLGDLTHIRDEDYIDWNRDQEFTPEIGLGECAGTSFDLVSTIFKEAEEKLVNAYEHFQDNELEHALYNSYNVLVTTAKALLLAEDVQCNTQAGIIADFDVHFVETEKVNLESSFADLVYQIKSQKPTEEFVQHYLKSAHQFLEEAKSLRGIESTEKKVINHFYKA</sequence>
<reference evidence="10" key="1">
    <citation type="submission" date="2017-04" db="EMBL/GenBank/DDBJ databases">
        <authorList>
            <person name="Varghese N."/>
            <person name="Submissions S."/>
        </authorList>
    </citation>
    <scope>NUCLEOTIDE SEQUENCE [LARGE SCALE GENOMIC DNA]</scope>
    <source>
        <strain evidence="10">DSM 4125</strain>
    </source>
</reference>
<organism evidence="9 10">
    <name type="scientific">Marivirga sericea</name>
    <dbReference type="NCBI Taxonomy" id="1028"/>
    <lineage>
        <taxon>Bacteria</taxon>
        <taxon>Pseudomonadati</taxon>
        <taxon>Bacteroidota</taxon>
        <taxon>Cytophagia</taxon>
        <taxon>Cytophagales</taxon>
        <taxon>Marivirgaceae</taxon>
        <taxon>Marivirga</taxon>
    </lineage>
</organism>
<feature type="domain" description="Nitrite/Sulfite reductase ferredoxin-like" evidence="8">
    <location>
        <begin position="48"/>
        <end position="114"/>
    </location>
</feature>